<dbReference type="GO" id="GO:0046336">
    <property type="term" value="P:ethanolamine catabolic process"/>
    <property type="evidence" value="ECO:0007669"/>
    <property type="project" value="UniProtKB-UniRule"/>
</dbReference>
<dbReference type="InterPro" id="IPR042251">
    <property type="entry name" value="EutC_C"/>
</dbReference>
<dbReference type="EMBL" id="VLNT01000007">
    <property type="protein sequence ID" value="TSD62863.1"/>
    <property type="molecule type" value="Genomic_DNA"/>
</dbReference>
<comment type="caution">
    <text evidence="5">Lacks conserved residue(s) required for the propagation of feature annotation.</text>
</comment>
<sequence length="235" mass="24529">MRAVTPSRIGQPRVGETVRIDEVLRFRAAHAAARDAIHLPLDADTLAEQIGALGQGVAGVVESRVTDRAEFLRRPDLGREPRTVVDIPADTGADIGIVVADGLSTTAVAAHAAPMIGALKEVFDGRLVIAPVVIARNARIAIGDAIGDHLGVTTVLVLVGERPGLSVDDSLGVYLTHRPRPGRRDSDRNCVSNIHPPGGLEYRAAARTLAALVDGARTLGASGVRLKDGSTSLSC</sequence>
<comment type="cofactor">
    <cofactor evidence="5">
        <name>adenosylcob(III)alamin</name>
        <dbReference type="ChEBI" id="CHEBI:18408"/>
    </cofactor>
    <text evidence="5">Binds between the large and small subunits.</text>
</comment>
<dbReference type="GO" id="GO:0009350">
    <property type="term" value="C:ethanolamine ammonia-lyase complex"/>
    <property type="evidence" value="ECO:0007669"/>
    <property type="project" value="UniProtKB-UniRule"/>
</dbReference>
<comment type="subunit">
    <text evidence="5">The basic unit is a heterodimer which dimerizes to form tetramers. The heterotetramers trimerize; 6 large subunits form a core ring with 6 small subunits projecting outwards.</text>
</comment>
<evidence type="ECO:0000256" key="4">
    <source>
        <dbReference type="ARBA" id="ARBA00024446"/>
    </source>
</evidence>
<proteinExistence type="inferred from homology"/>
<organism evidence="6 7">
    <name type="scientific">Aeromicrobium piscarium</name>
    <dbReference type="NCBI Taxonomy" id="2590901"/>
    <lineage>
        <taxon>Bacteria</taxon>
        <taxon>Bacillati</taxon>
        <taxon>Actinomycetota</taxon>
        <taxon>Actinomycetes</taxon>
        <taxon>Propionibacteriales</taxon>
        <taxon>Nocardioidaceae</taxon>
        <taxon>Aeromicrobium</taxon>
    </lineage>
</organism>
<keyword evidence="7" id="KW-1185">Reference proteome</keyword>
<protein>
    <recommendedName>
        <fullName evidence="5">Ethanolamine ammonia-lyase small subunit</fullName>
        <shortName evidence="5">EAL small subunit</shortName>
        <ecNumber evidence="5">4.3.1.7</ecNumber>
    </recommendedName>
</protein>
<evidence type="ECO:0000313" key="6">
    <source>
        <dbReference type="EMBL" id="TSD62863.1"/>
    </source>
</evidence>
<comment type="caution">
    <text evidence="6">The sequence shown here is derived from an EMBL/GenBank/DDBJ whole genome shotgun (WGS) entry which is preliminary data.</text>
</comment>
<dbReference type="Pfam" id="PF05985">
    <property type="entry name" value="EutC"/>
    <property type="match status" value="1"/>
</dbReference>
<evidence type="ECO:0000256" key="3">
    <source>
        <dbReference type="ARBA" id="ARBA00023285"/>
    </source>
</evidence>
<evidence type="ECO:0000256" key="5">
    <source>
        <dbReference type="HAMAP-Rule" id="MF_00601"/>
    </source>
</evidence>
<dbReference type="Gene3D" id="3.40.50.11240">
    <property type="entry name" value="Ethanolamine ammonia-lyase light chain (EutC)"/>
    <property type="match status" value="1"/>
</dbReference>
<comment type="catalytic activity">
    <reaction evidence="5">
        <text>ethanolamine = acetaldehyde + NH4(+)</text>
        <dbReference type="Rhea" id="RHEA:15313"/>
        <dbReference type="ChEBI" id="CHEBI:15343"/>
        <dbReference type="ChEBI" id="CHEBI:28938"/>
        <dbReference type="ChEBI" id="CHEBI:57603"/>
        <dbReference type="EC" id="4.3.1.7"/>
    </reaction>
</comment>
<dbReference type="Proteomes" id="UP000316988">
    <property type="component" value="Unassembled WGS sequence"/>
</dbReference>
<dbReference type="GO" id="GO:0031419">
    <property type="term" value="F:cobalamin binding"/>
    <property type="evidence" value="ECO:0007669"/>
    <property type="project" value="UniProtKB-UniRule"/>
</dbReference>
<dbReference type="AlphaFoldDB" id="A0A554S975"/>
<keyword evidence="3 5" id="KW-0170">Cobalt</keyword>
<comment type="similarity">
    <text evidence="5">Belongs to the EutC family.</text>
</comment>
<dbReference type="GO" id="GO:0006520">
    <property type="term" value="P:amino acid metabolic process"/>
    <property type="evidence" value="ECO:0007669"/>
    <property type="project" value="InterPro"/>
</dbReference>
<dbReference type="PIRSF" id="PIRSF018982">
    <property type="entry name" value="EutC"/>
    <property type="match status" value="1"/>
</dbReference>
<dbReference type="InterPro" id="IPR042255">
    <property type="entry name" value="EutC_N"/>
</dbReference>
<reference evidence="6 7" key="1">
    <citation type="submission" date="2019-07" db="EMBL/GenBank/DDBJ databases">
        <authorList>
            <person name="Zhao L.H."/>
        </authorList>
    </citation>
    <scope>NUCLEOTIDE SEQUENCE [LARGE SCALE GENOMIC DNA]</scope>
    <source>
        <strain evidence="6 7">Co35</strain>
    </source>
</reference>
<dbReference type="OrthoDB" id="114248at2"/>
<dbReference type="GO" id="GO:0008851">
    <property type="term" value="F:ethanolamine ammonia-lyase activity"/>
    <property type="evidence" value="ECO:0007669"/>
    <property type="project" value="UniProtKB-UniRule"/>
</dbReference>
<dbReference type="EC" id="4.3.1.7" evidence="5"/>
<comment type="subcellular location">
    <subcellularLocation>
        <location evidence="5">Bacterial microcompartment</location>
    </subcellularLocation>
</comment>
<dbReference type="GO" id="GO:0031471">
    <property type="term" value="C:ethanolamine degradation polyhedral organelle"/>
    <property type="evidence" value="ECO:0007669"/>
    <property type="project" value="UniProtKB-UniRule"/>
</dbReference>
<dbReference type="NCBIfam" id="NF003971">
    <property type="entry name" value="PRK05465.1"/>
    <property type="match status" value="1"/>
</dbReference>
<keyword evidence="1 5" id="KW-0846">Cobalamin</keyword>
<dbReference type="PANTHER" id="PTHR39330:SF1">
    <property type="entry name" value="ETHANOLAMINE AMMONIA-LYASE SMALL SUBUNIT"/>
    <property type="match status" value="1"/>
</dbReference>
<gene>
    <name evidence="5 6" type="primary">eutC</name>
    <name evidence="6" type="ORF">FNM00_09915</name>
</gene>
<dbReference type="PANTHER" id="PTHR39330">
    <property type="entry name" value="ETHANOLAMINE AMMONIA-LYASE LIGHT CHAIN"/>
    <property type="match status" value="1"/>
</dbReference>
<dbReference type="Gene3D" id="1.10.30.40">
    <property type="entry name" value="Ethanolamine ammonia-lyase light chain (EutC), N-terminal domain"/>
    <property type="match status" value="1"/>
</dbReference>
<feature type="binding site" evidence="5">
    <location>
        <position position="161"/>
    </location>
    <ligand>
        <name>adenosylcob(III)alamin</name>
        <dbReference type="ChEBI" id="CHEBI:18408"/>
    </ligand>
</feature>
<keyword evidence="4 5" id="KW-1283">Bacterial microcompartment</keyword>
<feature type="binding site" evidence="5">
    <location>
        <position position="190"/>
    </location>
    <ligand>
        <name>adenosylcob(III)alamin</name>
        <dbReference type="ChEBI" id="CHEBI:18408"/>
    </ligand>
</feature>
<evidence type="ECO:0000256" key="2">
    <source>
        <dbReference type="ARBA" id="ARBA00023239"/>
    </source>
</evidence>
<evidence type="ECO:0000313" key="7">
    <source>
        <dbReference type="Proteomes" id="UP000316988"/>
    </source>
</evidence>
<dbReference type="UniPathway" id="UPA00560"/>
<evidence type="ECO:0000256" key="1">
    <source>
        <dbReference type="ARBA" id="ARBA00022628"/>
    </source>
</evidence>
<dbReference type="HAMAP" id="MF_00601">
    <property type="entry name" value="EutC"/>
    <property type="match status" value="1"/>
</dbReference>
<accession>A0A554S975</accession>
<keyword evidence="2 5" id="KW-0456">Lyase</keyword>
<comment type="pathway">
    <text evidence="5">Amine and polyamine degradation; ethanolamine degradation.</text>
</comment>
<name>A0A554S975_9ACTN</name>
<dbReference type="InterPro" id="IPR009246">
    <property type="entry name" value="EutC"/>
</dbReference>
<comment type="function">
    <text evidence="5">Catalyzes the deamination of various vicinal amino-alcohols to oxo compounds. Allows this organism to utilize ethanolamine as the sole source of nitrogen and carbon in the presence of external vitamin B12.</text>
</comment>